<protein>
    <recommendedName>
        <fullName evidence="3">ATP-grasp domain-containing protein</fullName>
    </recommendedName>
</protein>
<dbReference type="Gene3D" id="3.30.470.20">
    <property type="entry name" value="ATP-grasp fold, B domain"/>
    <property type="match status" value="1"/>
</dbReference>
<dbReference type="Proteomes" id="UP001310692">
    <property type="component" value="Unassembled WGS sequence"/>
</dbReference>
<dbReference type="EMBL" id="JAZDRO010000005">
    <property type="protein sequence ID" value="MEE2567386.1"/>
    <property type="molecule type" value="Genomic_DNA"/>
</dbReference>
<dbReference type="SUPFAM" id="SSF56059">
    <property type="entry name" value="Glutathione synthetase ATP-binding domain-like"/>
    <property type="match status" value="1"/>
</dbReference>
<evidence type="ECO:0000313" key="2">
    <source>
        <dbReference type="Proteomes" id="UP001310692"/>
    </source>
</evidence>
<evidence type="ECO:0008006" key="3">
    <source>
        <dbReference type="Google" id="ProtNLM"/>
    </source>
</evidence>
<organism evidence="1 2">
    <name type="scientific">Hyphobacterium marinum</name>
    <dbReference type="NCBI Taxonomy" id="3116574"/>
    <lineage>
        <taxon>Bacteria</taxon>
        <taxon>Pseudomonadati</taxon>
        <taxon>Pseudomonadota</taxon>
        <taxon>Alphaproteobacteria</taxon>
        <taxon>Maricaulales</taxon>
        <taxon>Maricaulaceae</taxon>
        <taxon>Hyphobacterium</taxon>
    </lineage>
</organism>
<name>A0ABU7M0P8_9PROT</name>
<comment type="caution">
    <text evidence="1">The sequence shown here is derived from an EMBL/GenBank/DDBJ whole genome shotgun (WGS) entry which is preliminary data.</text>
</comment>
<dbReference type="RefSeq" id="WP_330196947.1">
    <property type="nucleotide sequence ID" value="NZ_JAZDRO010000005.1"/>
</dbReference>
<gene>
    <name evidence="1" type="ORF">V0U35_11930</name>
</gene>
<reference evidence="1 2" key="1">
    <citation type="submission" date="2024-01" db="EMBL/GenBank/DDBJ databases">
        <title>Hyphobacterium bacterium isolated from marine sediment.</title>
        <authorList>
            <person name="Zhao S."/>
        </authorList>
    </citation>
    <scope>NUCLEOTIDE SEQUENCE [LARGE SCALE GENOMIC DNA]</scope>
    <source>
        <strain evidence="1 2">Y60-23</strain>
    </source>
</reference>
<evidence type="ECO:0000313" key="1">
    <source>
        <dbReference type="EMBL" id="MEE2567386.1"/>
    </source>
</evidence>
<keyword evidence="2" id="KW-1185">Reference proteome</keyword>
<sequence length="313" mass="35286">MYGKSDINSTAWWTDWDIRDGVVAVKSTGQRLPFGRRFMLICANWFVYYLCMEAWRAASFARKGPKIAFTPHRPRPWYFVWPALHAAGGHIVSRPEDADIVMCFEDATKSTLPPAFDGKPTLNFGCNDVTKSKVAQVFEDVFGYPLHVDPATHDGQMVEKSEINGAHDGQVISGPQQARPGFVYQRVVDNRTNGDLVEDYRCLVIGKSIPLGFIKRRPMERRFTNANTEVQLVEPIAYLSAEEITKLLEFASRMGLEWGALDVLRDRTDGRIYVVDVNKTNIDPPIALPLHQKLKATRRVAGLLREMAGMSPD</sequence>
<accession>A0ABU7M0P8</accession>
<proteinExistence type="predicted"/>